<evidence type="ECO:0000313" key="1">
    <source>
        <dbReference type="EMBL" id="MBB2206427.1"/>
    </source>
</evidence>
<dbReference type="EMBL" id="JABEQK010000015">
    <property type="protein sequence ID" value="MBB2206427.1"/>
    <property type="molecule type" value="Genomic_DNA"/>
</dbReference>
<name>A0A7W4KG99_9PROT</name>
<dbReference type="AlphaFoldDB" id="A0A7W4KG99"/>
<comment type="caution">
    <text evidence="1">The sequence shown here is derived from an EMBL/GenBank/DDBJ whole genome shotgun (WGS) entry which is preliminary data.</text>
</comment>
<proteinExistence type="predicted"/>
<sequence>MIVLRDRRAVDGDRARRLLAEIAARLSPAHAAIFASPVPSEDGGTEWHADGEVMIPADRLDEGTLERLYCHAASVLSDIRQVARTEGGVIRVGFEALQSIPMRGGLFAVDGRPVIAGWGQPGCGVPAWVNACDDGVARALPRSARRPPALMRTAMAACGLGLALGGCLTMRMPFGAACREARNAVAWQVHDPRVVSGCWQRMTNMTSVENDVLTKNDYRLWQLCIAPDGRTGQLSVDLSDAGKCTGDATARFETDRVVIRTAACRLRGSTYLPRVLTCGQRDSDHIACTIHVAVSDEQLPPHYHQGHEGLLQRVKPVIKQ</sequence>
<dbReference type="RefSeq" id="WP_182950964.1">
    <property type="nucleotide sequence ID" value="NZ_JABEQK010000015.1"/>
</dbReference>
<organism evidence="1 2">
    <name type="scientific">Gluconacetobacter takamatsuzukensis</name>
    <dbReference type="NCBI Taxonomy" id="1286190"/>
    <lineage>
        <taxon>Bacteria</taxon>
        <taxon>Pseudomonadati</taxon>
        <taxon>Pseudomonadota</taxon>
        <taxon>Alphaproteobacteria</taxon>
        <taxon>Acetobacterales</taxon>
        <taxon>Acetobacteraceae</taxon>
        <taxon>Gluconacetobacter</taxon>
    </lineage>
</organism>
<accession>A0A7W4KG99</accession>
<protein>
    <submittedName>
        <fullName evidence="1">Uncharacterized protein</fullName>
    </submittedName>
</protein>
<dbReference type="Proteomes" id="UP000540556">
    <property type="component" value="Unassembled WGS sequence"/>
</dbReference>
<gene>
    <name evidence="1" type="ORF">HLH27_15595</name>
</gene>
<reference evidence="1 2" key="1">
    <citation type="submission" date="2020-04" db="EMBL/GenBank/DDBJ databases">
        <title>Description of novel Gluconacetobacter.</title>
        <authorList>
            <person name="Sombolestani A."/>
        </authorList>
    </citation>
    <scope>NUCLEOTIDE SEQUENCE [LARGE SCALE GENOMIC DNA]</scope>
    <source>
        <strain evidence="1 2">LMG 27800</strain>
    </source>
</reference>
<evidence type="ECO:0000313" key="2">
    <source>
        <dbReference type="Proteomes" id="UP000540556"/>
    </source>
</evidence>
<keyword evidence="2" id="KW-1185">Reference proteome</keyword>